<accession>A0A4Q2ULG8</accession>
<dbReference type="InterPro" id="IPR015943">
    <property type="entry name" value="WD40/YVTN_repeat-like_dom_sf"/>
</dbReference>
<reference evidence="2 3" key="1">
    <citation type="submission" date="2019-01" db="EMBL/GenBank/DDBJ databases">
        <title>Spirosoma flava sp. nov., a propanil-degrading bacterium isolated from herbicide-contaminated soil.</title>
        <authorList>
            <person name="Zhang L."/>
            <person name="Jiang J.-D."/>
        </authorList>
    </citation>
    <scope>NUCLEOTIDE SEQUENCE [LARGE SCALE GENOMIC DNA]</scope>
    <source>
        <strain evidence="2 3">TY50</strain>
    </source>
</reference>
<keyword evidence="3" id="KW-1185">Reference proteome</keyword>
<evidence type="ECO:0000256" key="1">
    <source>
        <dbReference type="SAM" id="SignalP"/>
    </source>
</evidence>
<evidence type="ECO:0008006" key="4">
    <source>
        <dbReference type="Google" id="ProtNLM"/>
    </source>
</evidence>
<organism evidence="2 3">
    <name type="scientific">Spirosoma sordidisoli</name>
    <dbReference type="NCBI Taxonomy" id="2502893"/>
    <lineage>
        <taxon>Bacteria</taxon>
        <taxon>Pseudomonadati</taxon>
        <taxon>Bacteroidota</taxon>
        <taxon>Cytophagia</taxon>
        <taxon>Cytophagales</taxon>
        <taxon>Cytophagaceae</taxon>
        <taxon>Spirosoma</taxon>
    </lineage>
</organism>
<dbReference type="EMBL" id="SBLB01000005">
    <property type="protein sequence ID" value="RYC68531.1"/>
    <property type="molecule type" value="Genomic_DNA"/>
</dbReference>
<gene>
    <name evidence="2" type="ORF">EQG79_19475</name>
</gene>
<feature type="signal peptide" evidence="1">
    <location>
        <begin position="1"/>
        <end position="15"/>
    </location>
</feature>
<keyword evidence="1" id="KW-0732">Signal</keyword>
<protein>
    <recommendedName>
        <fullName evidence="4">Exo-alpha-sialidase</fullName>
    </recommendedName>
</protein>
<dbReference type="InterPro" id="IPR036278">
    <property type="entry name" value="Sialidase_sf"/>
</dbReference>
<comment type="caution">
    <text evidence="2">The sequence shown here is derived from an EMBL/GenBank/DDBJ whole genome shotgun (WGS) entry which is preliminary data.</text>
</comment>
<dbReference type="RefSeq" id="WP_129603324.1">
    <property type="nucleotide sequence ID" value="NZ_SBLB01000005.1"/>
</dbReference>
<evidence type="ECO:0000313" key="2">
    <source>
        <dbReference type="EMBL" id="RYC68531.1"/>
    </source>
</evidence>
<proteinExistence type="predicted"/>
<dbReference type="PROSITE" id="PS51257">
    <property type="entry name" value="PROKAR_LIPOPROTEIN"/>
    <property type="match status" value="1"/>
</dbReference>
<feature type="chain" id="PRO_5020678594" description="Exo-alpha-sialidase" evidence="1">
    <location>
        <begin position="16"/>
        <end position="232"/>
    </location>
</feature>
<dbReference type="Proteomes" id="UP000290407">
    <property type="component" value="Unassembled WGS sequence"/>
</dbReference>
<dbReference type="Gene3D" id="2.130.10.10">
    <property type="entry name" value="YVTN repeat-like/Quinoprotein amine dehydrogenase"/>
    <property type="match status" value="1"/>
</dbReference>
<evidence type="ECO:0000313" key="3">
    <source>
        <dbReference type="Proteomes" id="UP000290407"/>
    </source>
</evidence>
<sequence>MKSFFFFLLTSLALAACVDTATSVTPADPDWLRLEIPSGGEARQVAGDLDGTLFVATTFEIYKTSNRGKSWELIRRRHYGPQGIILRHDTLWNVTNGGGTPQQKFVYDRYADYTVDGGKTWQKDMNPTELRLQINAASATDGTVYTIRENSTPKAEDPLSAYVNPADILRQTAEGTTLLALPFRHGINALHLDSRNRLYVAVYGTHVPETNRILSSLTESPAVVYVSRRRQP</sequence>
<name>A0A4Q2ULG8_9BACT</name>
<dbReference type="AlphaFoldDB" id="A0A4Q2ULG8"/>
<dbReference type="SUPFAM" id="SSF50939">
    <property type="entry name" value="Sialidases"/>
    <property type="match status" value="1"/>
</dbReference>